<dbReference type="Proteomes" id="UP001198163">
    <property type="component" value="Unassembled WGS sequence"/>
</dbReference>
<evidence type="ECO:0000256" key="8">
    <source>
        <dbReference type="ARBA" id="ARBA00022741"/>
    </source>
</evidence>
<proteinExistence type="predicted"/>
<dbReference type="PANTHER" id="PTHR41523">
    <property type="entry name" value="TWO-COMPONENT SYSTEM SENSOR PROTEIN"/>
    <property type="match status" value="1"/>
</dbReference>
<dbReference type="GO" id="GO:0005524">
    <property type="term" value="F:ATP binding"/>
    <property type="evidence" value="ECO:0007669"/>
    <property type="project" value="UniProtKB-KW"/>
</dbReference>
<dbReference type="CDD" id="cd12914">
    <property type="entry name" value="PDC1_DGC_like"/>
    <property type="match status" value="1"/>
</dbReference>
<dbReference type="InterPro" id="IPR036890">
    <property type="entry name" value="HATPase_C_sf"/>
</dbReference>
<dbReference type="EMBL" id="JAINWA010000001">
    <property type="protein sequence ID" value="MCD1654386.1"/>
    <property type="molecule type" value="Genomic_DNA"/>
</dbReference>
<dbReference type="Gene3D" id="3.30.450.20">
    <property type="entry name" value="PAS domain"/>
    <property type="match status" value="1"/>
</dbReference>
<dbReference type="RefSeq" id="WP_230754580.1">
    <property type="nucleotide sequence ID" value="NZ_JAINWA010000001.1"/>
</dbReference>
<evidence type="ECO:0000256" key="9">
    <source>
        <dbReference type="ARBA" id="ARBA00022777"/>
    </source>
</evidence>
<sequence>MQKNLRIWTKIFFIVLIALVPTLVITVYSVTSARYASISKKEQFLDNLCEGFINEQRLICRSAKELLQAVSQTRAVGRADYATLDVYFKSLMKIYPDYAVLLAADEAGSVVASGVGKTGYSLSDREYFSDALRRREFTASSFLYSKSTGAPSIIYSLPAEIASGASLVLIAAYDLSYYNTELSLQRIPDDGTILEIFDAHGRRLFSSSGMNSDKPGDFVLSELQALSSIGERAETRTIQIGGEKYLASSQTLSDSGQKFTVTVRIPYDVVLYEAGVPIARVLILMLFACIAAFAVCIQMARRLFVDRIIRLTEFSKSLADGDLAVRSGMNRAHDEITDLMIAFNRMAASLEDRTRDSERILEEKENLLLELKKRVADNLQLLSSIVHLQQIHATDEPVKKALQTTHSRIMALSMVYETLFRFSDVESIVMQEYCTGLCDYLVSLYSEIGSKVQCSVSGIDISLSIERALPLALVINELVSNSLLHAFGIGDEGFIDIEFLDAAQGMAVLSIIDNGRGFDESVRKGDSLGYEMIEALVSQLNGSLLIDRCDSGSRVRVFFPLA</sequence>
<evidence type="ECO:0000256" key="4">
    <source>
        <dbReference type="ARBA" id="ARBA00022475"/>
    </source>
</evidence>
<feature type="coiled-coil region" evidence="13">
    <location>
        <begin position="347"/>
        <end position="381"/>
    </location>
</feature>
<evidence type="ECO:0000256" key="7">
    <source>
        <dbReference type="ARBA" id="ARBA00022692"/>
    </source>
</evidence>
<dbReference type="PROSITE" id="PS50885">
    <property type="entry name" value="HAMP"/>
    <property type="match status" value="1"/>
</dbReference>
<keyword evidence="17" id="KW-1185">Reference proteome</keyword>
<evidence type="ECO:0000256" key="5">
    <source>
        <dbReference type="ARBA" id="ARBA00022553"/>
    </source>
</evidence>
<keyword evidence="6" id="KW-0808">Transferase</keyword>
<dbReference type="CDD" id="cd06225">
    <property type="entry name" value="HAMP"/>
    <property type="match status" value="1"/>
</dbReference>
<dbReference type="PANTHER" id="PTHR41523:SF8">
    <property type="entry name" value="ETHYLENE RESPONSE SENSOR PROTEIN"/>
    <property type="match status" value="1"/>
</dbReference>
<comment type="subcellular location">
    <subcellularLocation>
        <location evidence="2">Cell membrane</location>
        <topology evidence="2">Multi-pass membrane protein</topology>
    </subcellularLocation>
</comment>
<evidence type="ECO:0000256" key="12">
    <source>
        <dbReference type="ARBA" id="ARBA00023136"/>
    </source>
</evidence>
<dbReference type="AlphaFoldDB" id="A0AAE3JIN6"/>
<dbReference type="EC" id="2.7.13.3" evidence="3"/>
<evidence type="ECO:0000256" key="2">
    <source>
        <dbReference type="ARBA" id="ARBA00004651"/>
    </source>
</evidence>
<evidence type="ECO:0000256" key="1">
    <source>
        <dbReference type="ARBA" id="ARBA00000085"/>
    </source>
</evidence>
<protein>
    <recommendedName>
        <fullName evidence="3">histidine kinase</fullName>
        <ecNumber evidence="3">2.7.13.3</ecNumber>
    </recommendedName>
</protein>
<gene>
    <name evidence="16" type="ORF">K7J14_06665</name>
</gene>
<keyword evidence="9" id="KW-0418">Kinase</keyword>
<dbReference type="Gene3D" id="3.30.565.10">
    <property type="entry name" value="Histidine kinase-like ATPase, C-terminal domain"/>
    <property type="match status" value="1"/>
</dbReference>
<dbReference type="GO" id="GO:0007165">
    <property type="term" value="P:signal transduction"/>
    <property type="evidence" value="ECO:0007669"/>
    <property type="project" value="InterPro"/>
</dbReference>
<name>A0AAE3JIN6_9SPIR</name>
<evidence type="ECO:0000256" key="6">
    <source>
        <dbReference type="ARBA" id="ARBA00022679"/>
    </source>
</evidence>
<dbReference type="InterPro" id="IPR011495">
    <property type="entry name" value="Sig_transdc_His_kin_sub2_dim/P"/>
</dbReference>
<evidence type="ECO:0000313" key="17">
    <source>
        <dbReference type="Proteomes" id="UP001198163"/>
    </source>
</evidence>
<comment type="caution">
    <text evidence="16">The sequence shown here is derived from an EMBL/GenBank/DDBJ whole genome shotgun (WGS) entry which is preliminary data.</text>
</comment>
<comment type="catalytic activity">
    <reaction evidence="1">
        <text>ATP + protein L-histidine = ADP + protein N-phospho-L-histidine.</text>
        <dbReference type="EC" id="2.7.13.3"/>
    </reaction>
</comment>
<feature type="transmembrane region" description="Helical" evidence="14">
    <location>
        <begin position="281"/>
        <end position="300"/>
    </location>
</feature>
<evidence type="ECO:0000259" key="15">
    <source>
        <dbReference type="PROSITE" id="PS50885"/>
    </source>
</evidence>
<evidence type="ECO:0000256" key="11">
    <source>
        <dbReference type="ARBA" id="ARBA00022989"/>
    </source>
</evidence>
<keyword evidence="12 14" id="KW-0472">Membrane</keyword>
<keyword evidence="5" id="KW-0597">Phosphoprotein</keyword>
<evidence type="ECO:0000256" key="14">
    <source>
        <dbReference type="SAM" id="Phobius"/>
    </source>
</evidence>
<keyword evidence="7 14" id="KW-0812">Transmembrane</keyword>
<dbReference type="SUPFAM" id="SSF158472">
    <property type="entry name" value="HAMP domain-like"/>
    <property type="match status" value="1"/>
</dbReference>
<keyword evidence="8" id="KW-0547">Nucleotide-binding</keyword>
<evidence type="ECO:0000313" key="16">
    <source>
        <dbReference type="EMBL" id="MCD1654386.1"/>
    </source>
</evidence>
<accession>A0AAE3JIN6</accession>
<keyword evidence="10" id="KW-0067">ATP-binding</keyword>
<feature type="domain" description="HAMP" evidence="15">
    <location>
        <begin position="302"/>
        <end position="355"/>
    </location>
</feature>
<keyword evidence="13" id="KW-0175">Coiled coil</keyword>
<dbReference type="GO" id="GO:0005886">
    <property type="term" value="C:plasma membrane"/>
    <property type="evidence" value="ECO:0007669"/>
    <property type="project" value="UniProtKB-SubCell"/>
</dbReference>
<dbReference type="Pfam" id="PF02518">
    <property type="entry name" value="HATPase_c"/>
    <property type="match status" value="1"/>
</dbReference>
<dbReference type="InterPro" id="IPR003660">
    <property type="entry name" value="HAMP_dom"/>
</dbReference>
<dbReference type="Pfam" id="PF02743">
    <property type="entry name" value="dCache_1"/>
    <property type="match status" value="1"/>
</dbReference>
<dbReference type="SUPFAM" id="SSF55874">
    <property type="entry name" value="ATPase domain of HSP90 chaperone/DNA topoisomerase II/histidine kinase"/>
    <property type="match status" value="1"/>
</dbReference>
<organism evidence="16 17">
    <name type="scientific">Teretinema zuelzerae</name>
    <dbReference type="NCBI Taxonomy" id="156"/>
    <lineage>
        <taxon>Bacteria</taxon>
        <taxon>Pseudomonadati</taxon>
        <taxon>Spirochaetota</taxon>
        <taxon>Spirochaetia</taxon>
        <taxon>Spirochaetales</taxon>
        <taxon>Treponemataceae</taxon>
        <taxon>Teretinema</taxon>
    </lineage>
</organism>
<evidence type="ECO:0000256" key="3">
    <source>
        <dbReference type="ARBA" id="ARBA00012438"/>
    </source>
</evidence>
<dbReference type="InterPro" id="IPR003594">
    <property type="entry name" value="HATPase_dom"/>
</dbReference>
<dbReference type="Gene3D" id="6.10.340.10">
    <property type="match status" value="1"/>
</dbReference>
<evidence type="ECO:0000256" key="13">
    <source>
        <dbReference type="SAM" id="Coils"/>
    </source>
</evidence>
<dbReference type="InterPro" id="IPR033479">
    <property type="entry name" value="dCache_1"/>
</dbReference>
<dbReference type="Pfam" id="PF07568">
    <property type="entry name" value="HisKA_2"/>
    <property type="match status" value="1"/>
</dbReference>
<dbReference type="SMART" id="SM00304">
    <property type="entry name" value="HAMP"/>
    <property type="match status" value="1"/>
</dbReference>
<dbReference type="GO" id="GO:0004673">
    <property type="term" value="F:protein histidine kinase activity"/>
    <property type="evidence" value="ECO:0007669"/>
    <property type="project" value="UniProtKB-EC"/>
</dbReference>
<keyword evidence="4" id="KW-1003">Cell membrane</keyword>
<feature type="transmembrane region" description="Helical" evidence="14">
    <location>
        <begin position="12"/>
        <end position="31"/>
    </location>
</feature>
<keyword evidence="11 14" id="KW-1133">Transmembrane helix</keyword>
<dbReference type="Pfam" id="PF00672">
    <property type="entry name" value="HAMP"/>
    <property type="match status" value="1"/>
</dbReference>
<dbReference type="SMART" id="SM00387">
    <property type="entry name" value="HATPase_c"/>
    <property type="match status" value="1"/>
</dbReference>
<reference evidence="16" key="1">
    <citation type="submission" date="2021-08" db="EMBL/GenBank/DDBJ databases">
        <title>Comparative analyses of Brucepasteria parasyntrophica and Teretinema zuelzerae.</title>
        <authorList>
            <person name="Song Y."/>
            <person name="Brune A."/>
        </authorList>
    </citation>
    <scope>NUCLEOTIDE SEQUENCE</scope>
    <source>
        <strain evidence="16">DSM 1903</strain>
    </source>
</reference>
<evidence type="ECO:0000256" key="10">
    <source>
        <dbReference type="ARBA" id="ARBA00022840"/>
    </source>
</evidence>